<evidence type="ECO:0000256" key="4">
    <source>
        <dbReference type="ARBA" id="ARBA00023157"/>
    </source>
</evidence>
<dbReference type="CDD" id="cd02947">
    <property type="entry name" value="TRX_family"/>
    <property type="match status" value="1"/>
</dbReference>
<feature type="domain" description="Thioredoxin" evidence="7">
    <location>
        <begin position="15"/>
        <end position="145"/>
    </location>
</feature>
<reference evidence="8 9" key="1">
    <citation type="submission" date="2020-07" db="EMBL/GenBank/DDBJ databases">
        <title>Sequencing the genomes of 1000 actinobacteria strains.</title>
        <authorList>
            <person name="Klenk H.-P."/>
        </authorList>
    </citation>
    <scope>NUCLEOTIDE SEQUENCE [LARGE SCALE GENOMIC DNA]</scope>
    <source>
        <strain evidence="8 9">DSM 15165</strain>
    </source>
</reference>
<dbReference type="Gene3D" id="2.30.30.380">
    <property type="entry name" value="Zn-finger domain of Sec23/24"/>
    <property type="match status" value="1"/>
</dbReference>
<dbReference type="RefSeq" id="WP_218881171.1">
    <property type="nucleotide sequence ID" value="NZ_BAABEH010000001.1"/>
</dbReference>
<dbReference type="Proteomes" id="UP000578352">
    <property type="component" value="Unassembled WGS sequence"/>
</dbReference>
<dbReference type="PANTHER" id="PTHR45663:SF11">
    <property type="entry name" value="GEO12009P1"/>
    <property type="match status" value="1"/>
</dbReference>
<evidence type="ECO:0000256" key="3">
    <source>
        <dbReference type="ARBA" id="ARBA00022982"/>
    </source>
</evidence>
<dbReference type="Pfam" id="PF00085">
    <property type="entry name" value="Thioredoxin"/>
    <property type="match status" value="1"/>
</dbReference>
<evidence type="ECO:0000256" key="6">
    <source>
        <dbReference type="NCBIfam" id="TIGR01068"/>
    </source>
</evidence>
<dbReference type="GO" id="GO:0005737">
    <property type="term" value="C:cytoplasm"/>
    <property type="evidence" value="ECO:0007669"/>
    <property type="project" value="TreeGrafter"/>
</dbReference>
<evidence type="ECO:0000313" key="9">
    <source>
        <dbReference type="Proteomes" id="UP000578352"/>
    </source>
</evidence>
<keyword evidence="5" id="KW-0676">Redox-active center</keyword>
<dbReference type="FunFam" id="3.40.30.10:FF:000001">
    <property type="entry name" value="Thioredoxin"/>
    <property type="match status" value="1"/>
</dbReference>
<dbReference type="InterPro" id="IPR013766">
    <property type="entry name" value="Thioredoxin_domain"/>
</dbReference>
<proteinExistence type="inferred from homology"/>
<evidence type="ECO:0000259" key="7">
    <source>
        <dbReference type="PROSITE" id="PS51352"/>
    </source>
</evidence>
<comment type="caution">
    <text evidence="8">The sequence shown here is derived from an EMBL/GenBank/DDBJ whole genome shotgun (WGS) entry which is preliminary data.</text>
</comment>
<evidence type="ECO:0000256" key="2">
    <source>
        <dbReference type="ARBA" id="ARBA00022448"/>
    </source>
</evidence>
<keyword evidence="3" id="KW-0249">Electron transport</keyword>
<keyword evidence="8" id="KW-0560">Oxidoreductase</keyword>
<comment type="similarity">
    <text evidence="1">Belongs to the thioredoxin family.</text>
</comment>
<dbReference type="PRINTS" id="PR00421">
    <property type="entry name" value="THIOREDOXIN"/>
</dbReference>
<dbReference type="AlphaFoldDB" id="A0A853CVY5"/>
<dbReference type="SUPFAM" id="SSF52833">
    <property type="entry name" value="Thioredoxin-like"/>
    <property type="match status" value="1"/>
</dbReference>
<sequence>MSAIGQARIIRCPNCGRKNRVPAAAGGRPRCANCHKPLPWIADALDDTFAEIAEKADLPVIVDMWATWCGPCRMVSPVLEELAGERAGEVKLVKVDVDRAPRVSSRFTVQAVPTLMILDHGEVIARQAGAAPVAVLRRWFDDAMLQQRRARKSVGAGAEGGTPRDDS</sequence>
<accession>A0A853CVY5</accession>
<name>A0A853CVY5_9MICO</name>
<evidence type="ECO:0000256" key="5">
    <source>
        <dbReference type="ARBA" id="ARBA00023284"/>
    </source>
</evidence>
<dbReference type="Gene3D" id="3.40.30.10">
    <property type="entry name" value="Glutaredoxin"/>
    <property type="match status" value="1"/>
</dbReference>
<organism evidence="8 9">
    <name type="scientific">Leifsonia shinshuensis</name>
    <dbReference type="NCBI Taxonomy" id="150026"/>
    <lineage>
        <taxon>Bacteria</taxon>
        <taxon>Bacillati</taxon>
        <taxon>Actinomycetota</taxon>
        <taxon>Actinomycetes</taxon>
        <taxon>Micrococcales</taxon>
        <taxon>Microbacteriaceae</taxon>
        <taxon>Leifsonia</taxon>
    </lineage>
</organism>
<keyword evidence="4" id="KW-1015">Disulfide bond</keyword>
<dbReference type="NCBIfam" id="TIGR01068">
    <property type="entry name" value="thioredoxin"/>
    <property type="match status" value="1"/>
</dbReference>
<dbReference type="GO" id="GO:0015035">
    <property type="term" value="F:protein-disulfide reductase activity"/>
    <property type="evidence" value="ECO:0007669"/>
    <property type="project" value="UniProtKB-UniRule"/>
</dbReference>
<evidence type="ECO:0000313" key="8">
    <source>
        <dbReference type="EMBL" id="NYJ22735.1"/>
    </source>
</evidence>
<dbReference type="InterPro" id="IPR005746">
    <property type="entry name" value="Thioredoxin"/>
</dbReference>
<protein>
    <recommendedName>
        <fullName evidence="6">Thioredoxin</fullName>
    </recommendedName>
</protein>
<dbReference type="InterPro" id="IPR017937">
    <property type="entry name" value="Thioredoxin_CS"/>
</dbReference>
<dbReference type="PANTHER" id="PTHR45663">
    <property type="entry name" value="GEO12009P1"/>
    <property type="match status" value="1"/>
</dbReference>
<evidence type="ECO:0000256" key="1">
    <source>
        <dbReference type="ARBA" id="ARBA00008987"/>
    </source>
</evidence>
<keyword evidence="2" id="KW-0813">Transport</keyword>
<dbReference type="InterPro" id="IPR036249">
    <property type="entry name" value="Thioredoxin-like_sf"/>
</dbReference>
<dbReference type="PROSITE" id="PS51352">
    <property type="entry name" value="THIOREDOXIN_2"/>
    <property type="match status" value="1"/>
</dbReference>
<dbReference type="EMBL" id="JACCFL010000001">
    <property type="protein sequence ID" value="NYJ22735.1"/>
    <property type="molecule type" value="Genomic_DNA"/>
</dbReference>
<gene>
    <name evidence="8" type="ORF">HNR13_001022</name>
</gene>
<dbReference type="PROSITE" id="PS00194">
    <property type="entry name" value="THIOREDOXIN_1"/>
    <property type="match status" value="1"/>
</dbReference>